<feature type="transmembrane region" description="Helical" evidence="1">
    <location>
        <begin position="224"/>
        <end position="248"/>
    </location>
</feature>
<feature type="transmembrane region" description="Helical" evidence="1">
    <location>
        <begin position="162"/>
        <end position="191"/>
    </location>
</feature>
<dbReference type="PANTHER" id="PTHR33133:SF1">
    <property type="entry name" value="EXPRESSED PROTEIN-RELATED"/>
    <property type="match status" value="1"/>
</dbReference>
<gene>
    <name evidence="2" type="ORF">SAMN05216179_3249</name>
</gene>
<dbReference type="RefSeq" id="WP_073202882.1">
    <property type="nucleotide sequence ID" value="NZ_FRCZ01000007.1"/>
</dbReference>
<keyword evidence="1" id="KW-0472">Membrane</keyword>
<keyword evidence="1" id="KW-1133">Transmembrane helix</keyword>
<evidence type="ECO:0008006" key="4">
    <source>
        <dbReference type="Google" id="ProtNLM"/>
    </source>
</evidence>
<evidence type="ECO:0000313" key="2">
    <source>
        <dbReference type="EMBL" id="SHN31201.1"/>
    </source>
</evidence>
<dbReference type="OrthoDB" id="2375893at2"/>
<keyword evidence="1" id="KW-0812">Transmembrane</keyword>
<feature type="transmembrane region" description="Helical" evidence="1">
    <location>
        <begin position="132"/>
        <end position="156"/>
    </location>
</feature>
<feature type="transmembrane region" description="Helical" evidence="1">
    <location>
        <begin position="29"/>
        <end position="50"/>
    </location>
</feature>
<feature type="transmembrane region" description="Helical" evidence="1">
    <location>
        <begin position="254"/>
        <end position="276"/>
    </location>
</feature>
<dbReference type="STRING" id="1027249.SAMN05216179_3249"/>
<evidence type="ECO:0000313" key="3">
    <source>
        <dbReference type="Proteomes" id="UP000184184"/>
    </source>
</evidence>
<feature type="transmembrane region" description="Helical" evidence="1">
    <location>
        <begin position="88"/>
        <end position="111"/>
    </location>
</feature>
<organism evidence="2 3">
    <name type="scientific">Gracilibacillus kekensis</name>
    <dbReference type="NCBI Taxonomy" id="1027249"/>
    <lineage>
        <taxon>Bacteria</taxon>
        <taxon>Bacillati</taxon>
        <taxon>Bacillota</taxon>
        <taxon>Bacilli</taxon>
        <taxon>Bacillales</taxon>
        <taxon>Bacillaceae</taxon>
        <taxon>Gracilibacillus</taxon>
    </lineage>
</organism>
<evidence type="ECO:0000256" key="1">
    <source>
        <dbReference type="SAM" id="Phobius"/>
    </source>
</evidence>
<protein>
    <recommendedName>
        <fullName evidence="4">Membrane domain of glycerophosphoryl diester phosphodiesterase</fullName>
    </recommendedName>
</protein>
<accession>A0A1M7QJD7</accession>
<proteinExistence type="predicted"/>
<name>A0A1M7QJD7_9BACI</name>
<dbReference type="AlphaFoldDB" id="A0A1M7QJD7"/>
<reference evidence="2 3" key="1">
    <citation type="submission" date="2016-11" db="EMBL/GenBank/DDBJ databases">
        <authorList>
            <person name="Jaros S."/>
            <person name="Januszkiewicz K."/>
            <person name="Wedrychowicz H."/>
        </authorList>
    </citation>
    <scope>NUCLEOTIDE SEQUENCE [LARGE SCALE GENOMIC DNA]</scope>
    <source>
        <strain evidence="2 3">CGMCC 1.10681</strain>
    </source>
</reference>
<dbReference type="Proteomes" id="UP000184184">
    <property type="component" value="Unassembled WGS sequence"/>
</dbReference>
<dbReference type="EMBL" id="FRCZ01000007">
    <property type="protein sequence ID" value="SHN31201.1"/>
    <property type="molecule type" value="Genomic_DNA"/>
</dbReference>
<dbReference type="PANTHER" id="PTHR33133">
    <property type="entry name" value="OS08G0107100 PROTEIN-RELATED"/>
    <property type="match status" value="1"/>
</dbReference>
<sequence>MNENTNKPLGFGEILDQTFRIIKTRFKTLFMITFLIMVPVFALQALILSLSGRDLITSSDPGQNLLDQIVTNADSFANSTVQEDFTSMFVNLILIFATPLIAGAIIWTVKLTRESKDTLFAKDMIKRAMPRYWPMFWSTLLIGLMLFGFIIIVFMLTGLSSIMFMFIDPIFGVIMMFTISTLMFIGVGLLFTRWSLYLPAILFEKVAPGLSKSWRLTKRQTWKFFGLFLVLFIITGIITTVLQLPLIFLGNSVLFYLLTNIISIVTSIVTIVGYAVMYFDSTTRREATDLKEMISEYDVTERS</sequence>
<keyword evidence="3" id="KW-1185">Reference proteome</keyword>